<evidence type="ECO:0000256" key="1">
    <source>
        <dbReference type="ARBA" id="ARBA00004651"/>
    </source>
</evidence>
<dbReference type="Proteomes" id="UP001623591">
    <property type="component" value="Unassembled WGS sequence"/>
</dbReference>
<evidence type="ECO:0000259" key="8">
    <source>
        <dbReference type="PROSITE" id="PS50928"/>
    </source>
</evidence>
<evidence type="ECO:0000256" key="6">
    <source>
        <dbReference type="ARBA" id="ARBA00023136"/>
    </source>
</evidence>
<protein>
    <submittedName>
        <fullName evidence="9">ABC transporter permease</fullName>
    </submittedName>
</protein>
<dbReference type="Pfam" id="PF19300">
    <property type="entry name" value="BPD_transp_1_N"/>
    <property type="match status" value="1"/>
</dbReference>
<feature type="transmembrane region" description="Helical" evidence="7">
    <location>
        <begin position="9"/>
        <end position="30"/>
    </location>
</feature>
<dbReference type="Pfam" id="PF00528">
    <property type="entry name" value="BPD_transp_1"/>
    <property type="match status" value="1"/>
</dbReference>
<evidence type="ECO:0000256" key="4">
    <source>
        <dbReference type="ARBA" id="ARBA00022692"/>
    </source>
</evidence>
<dbReference type="CDD" id="cd06261">
    <property type="entry name" value="TM_PBP2"/>
    <property type="match status" value="1"/>
</dbReference>
<dbReference type="InterPro" id="IPR000515">
    <property type="entry name" value="MetI-like"/>
</dbReference>
<evidence type="ECO:0000256" key="7">
    <source>
        <dbReference type="RuleBase" id="RU363032"/>
    </source>
</evidence>
<evidence type="ECO:0000313" key="9">
    <source>
        <dbReference type="EMBL" id="MFL0247911.1"/>
    </source>
</evidence>
<evidence type="ECO:0000313" key="10">
    <source>
        <dbReference type="Proteomes" id="UP001623591"/>
    </source>
</evidence>
<dbReference type="RefSeq" id="WP_406770340.1">
    <property type="nucleotide sequence ID" value="NZ_JBJHZZ010000010.1"/>
</dbReference>
<evidence type="ECO:0000256" key="2">
    <source>
        <dbReference type="ARBA" id="ARBA00022448"/>
    </source>
</evidence>
<comment type="caution">
    <text evidence="9">The sequence shown here is derived from an EMBL/GenBank/DDBJ whole genome shotgun (WGS) entry which is preliminary data.</text>
</comment>
<comment type="subcellular location">
    <subcellularLocation>
        <location evidence="1 7">Cell membrane</location>
        <topology evidence="1 7">Multi-pass membrane protein</topology>
    </subcellularLocation>
</comment>
<keyword evidence="3" id="KW-1003">Cell membrane</keyword>
<comment type="similarity">
    <text evidence="7">Belongs to the binding-protein-dependent transport system permease family.</text>
</comment>
<proteinExistence type="inferred from homology"/>
<dbReference type="InterPro" id="IPR035906">
    <property type="entry name" value="MetI-like_sf"/>
</dbReference>
<keyword evidence="10" id="KW-1185">Reference proteome</keyword>
<feature type="transmembrane region" description="Helical" evidence="7">
    <location>
        <begin position="131"/>
        <end position="155"/>
    </location>
</feature>
<keyword evidence="5 7" id="KW-1133">Transmembrane helix</keyword>
<dbReference type="PANTHER" id="PTHR43163:SF6">
    <property type="entry name" value="DIPEPTIDE TRANSPORT SYSTEM PERMEASE PROTEIN DPPB-RELATED"/>
    <property type="match status" value="1"/>
</dbReference>
<keyword evidence="4 7" id="KW-0812">Transmembrane</keyword>
<feature type="transmembrane region" description="Helical" evidence="7">
    <location>
        <begin position="277"/>
        <end position="305"/>
    </location>
</feature>
<feature type="transmembrane region" description="Helical" evidence="7">
    <location>
        <begin position="175"/>
        <end position="195"/>
    </location>
</feature>
<feature type="transmembrane region" description="Helical" evidence="7">
    <location>
        <begin position="101"/>
        <end position="122"/>
    </location>
</feature>
<name>A0ABW8T5Q1_9CLOT</name>
<dbReference type="SUPFAM" id="SSF161098">
    <property type="entry name" value="MetI-like"/>
    <property type="match status" value="1"/>
</dbReference>
<dbReference type="PROSITE" id="PS50928">
    <property type="entry name" value="ABC_TM1"/>
    <property type="match status" value="1"/>
</dbReference>
<evidence type="ECO:0000256" key="3">
    <source>
        <dbReference type="ARBA" id="ARBA00022475"/>
    </source>
</evidence>
<keyword evidence="2 7" id="KW-0813">Transport</keyword>
<reference evidence="9 10" key="1">
    <citation type="submission" date="2024-11" db="EMBL/GenBank/DDBJ databases">
        <authorList>
            <person name="Heng Y.C."/>
            <person name="Lim A.C.H."/>
            <person name="Lee J.K.Y."/>
            <person name="Kittelmann S."/>
        </authorList>
    </citation>
    <scope>NUCLEOTIDE SEQUENCE [LARGE SCALE GENOMIC DNA]</scope>
    <source>
        <strain evidence="9 10">WILCCON 0185</strain>
    </source>
</reference>
<dbReference type="Gene3D" id="1.10.3720.10">
    <property type="entry name" value="MetI-like"/>
    <property type="match status" value="1"/>
</dbReference>
<accession>A0ABW8T5Q1</accession>
<organism evidence="9 10">
    <name type="scientific">Candidatus Clostridium stratigraminis</name>
    <dbReference type="NCBI Taxonomy" id="3381661"/>
    <lineage>
        <taxon>Bacteria</taxon>
        <taxon>Bacillati</taxon>
        <taxon>Bacillota</taxon>
        <taxon>Clostridia</taxon>
        <taxon>Eubacteriales</taxon>
        <taxon>Clostridiaceae</taxon>
        <taxon>Clostridium</taxon>
    </lineage>
</organism>
<gene>
    <name evidence="9" type="ORF">ACJDUG_13105</name>
</gene>
<dbReference type="InterPro" id="IPR045621">
    <property type="entry name" value="BPD_transp_1_N"/>
</dbReference>
<dbReference type="PANTHER" id="PTHR43163">
    <property type="entry name" value="DIPEPTIDE TRANSPORT SYSTEM PERMEASE PROTEIN DPPB-RELATED"/>
    <property type="match status" value="1"/>
</dbReference>
<dbReference type="EMBL" id="JBJHZZ010000010">
    <property type="protein sequence ID" value="MFL0247911.1"/>
    <property type="molecule type" value="Genomic_DNA"/>
</dbReference>
<sequence>MAKYILKRIGLMLVTLWVVATLTFILINSIPGDPIMTKARVLPEATVKVIRAKYKLDQPLYVRYGDYLKNLLTGNMGESIIYPGRTVNSLLKAEFPVTLRLGLQAIAFGLIVGLLLGIVAALKRNSWIDYLVILIAILGVSIPAFVLALLFQLGFGGKYGLPTVGWGAHTYFFTAFKYTLMPSLALSFGSIASFARYSKSSILDVLNQDYILTAKAKGVAQVPLTLKHILKNALVPVISVLGPRIAYVLMGSIVIEQIFAIPGIGRELVNSITNRDYTVIMSLTVFFAFIYIVAQLLADIAYVIVDPKMKLTDSKE</sequence>
<feature type="domain" description="ABC transmembrane type-1" evidence="8">
    <location>
        <begin position="95"/>
        <end position="298"/>
    </location>
</feature>
<keyword evidence="6 7" id="KW-0472">Membrane</keyword>
<evidence type="ECO:0000256" key="5">
    <source>
        <dbReference type="ARBA" id="ARBA00022989"/>
    </source>
</evidence>